<dbReference type="AlphaFoldDB" id="A0A915KC86"/>
<proteinExistence type="predicted"/>
<organism evidence="2 3">
    <name type="scientific">Romanomermis culicivorax</name>
    <name type="common">Nematode worm</name>
    <dbReference type="NCBI Taxonomy" id="13658"/>
    <lineage>
        <taxon>Eukaryota</taxon>
        <taxon>Metazoa</taxon>
        <taxon>Ecdysozoa</taxon>
        <taxon>Nematoda</taxon>
        <taxon>Enoplea</taxon>
        <taxon>Dorylaimia</taxon>
        <taxon>Mermithida</taxon>
        <taxon>Mermithoidea</taxon>
        <taxon>Mermithidae</taxon>
        <taxon>Romanomermis</taxon>
    </lineage>
</organism>
<keyword evidence="2" id="KW-1185">Reference proteome</keyword>
<sequence length="144" mass="16040">MLGSERGHFCWSLVGMVTPTLALANDAIAAPQPRKPFNTGLMIQPIHGFRTRPFSLSPGQDGHTYPDIDRWWDISGATQEALQQAPPKKPFNTGILLNLRLPVSKIVINELNIRNPEKPEEFEFIELKLVHSSGNKSFSAKPIV</sequence>
<keyword evidence="1" id="KW-0732">Signal</keyword>
<evidence type="ECO:0000313" key="3">
    <source>
        <dbReference type="WBParaSite" id="nRc.2.0.1.t35980-RA"/>
    </source>
</evidence>
<evidence type="ECO:0000256" key="1">
    <source>
        <dbReference type="SAM" id="SignalP"/>
    </source>
</evidence>
<dbReference type="Proteomes" id="UP000887565">
    <property type="component" value="Unplaced"/>
</dbReference>
<evidence type="ECO:0000313" key="2">
    <source>
        <dbReference type="Proteomes" id="UP000887565"/>
    </source>
</evidence>
<dbReference type="WBParaSite" id="nRc.2.0.1.t35980-RA">
    <property type="protein sequence ID" value="nRc.2.0.1.t35980-RA"/>
    <property type="gene ID" value="nRc.2.0.1.g35980"/>
</dbReference>
<feature type="chain" id="PRO_5037271840" evidence="1">
    <location>
        <begin position="25"/>
        <end position="144"/>
    </location>
</feature>
<name>A0A915KC86_ROMCU</name>
<feature type="signal peptide" evidence="1">
    <location>
        <begin position="1"/>
        <end position="24"/>
    </location>
</feature>
<reference evidence="3" key="1">
    <citation type="submission" date="2022-11" db="UniProtKB">
        <authorList>
            <consortium name="WormBaseParasite"/>
        </authorList>
    </citation>
    <scope>IDENTIFICATION</scope>
</reference>
<protein>
    <submittedName>
        <fullName evidence="3">Uncharacterized protein</fullName>
    </submittedName>
</protein>
<accession>A0A915KC86</accession>